<comment type="caution">
    <text evidence="2">The sequence shown here is derived from an EMBL/GenBank/DDBJ whole genome shotgun (WGS) entry which is preliminary data.</text>
</comment>
<protein>
    <submittedName>
        <fullName evidence="2">Uncharacterized protein</fullName>
    </submittedName>
</protein>
<dbReference type="AlphaFoldDB" id="A0A2J7Z0Z5"/>
<keyword evidence="3" id="KW-1185">Reference proteome</keyword>
<sequence length="90" mass="9376">GTAVTMGNVTVRNALEFPARTVKETGVEIALPAGFVPTLVTVRSERPGPEVLYDVVLTDPNNPAAEPLPVDGSRWFSLDEEAGGDGGGAR</sequence>
<evidence type="ECO:0000313" key="3">
    <source>
        <dbReference type="Proteomes" id="UP000236333"/>
    </source>
</evidence>
<dbReference type="OrthoDB" id="10504660at2759"/>
<feature type="non-terminal residue" evidence="2">
    <location>
        <position position="1"/>
    </location>
</feature>
<gene>
    <name evidence="2" type="ORF">TSOC_015305</name>
</gene>
<dbReference type="Proteomes" id="UP000236333">
    <property type="component" value="Unassembled WGS sequence"/>
</dbReference>
<evidence type="ECO:0000313" key="2">
    <source>
        <dbReference type="EMBL" id="PNG93944.1"/>
    </source>
</evidence>
<evidence type="ECO:0000256" key="1">
    <source>
        <dbReference type="SAM" id="MobiDB-lite"/>
    </source>
</evidence>
<name>A0A2J7Z0Z5_9CHLO</name>
<accession>A0A2J7Z0Z5</accession>
<feature type="region of interest" description="Disordered" evidence="1">
    <location>
        <begin position="60"/>
        <end position="90"/>
    </location>
</feature>
<reference evidence="2 3" key="1">
    <citation type="journal article" date="2017" name="Mol. Biol. Evol.">
        <title>The 4-celled Tetrabaena socialis nuclear genome reveals the essential components for genetic control of cell number at the origin of multicellularity in the volvocine lineage.</title>
        <authorList>
            <person name="Featherston J."/>
            <person name="Arakaki Y."/>
            <person name="Hanschen E.R."/>
            <person name="Ferris P.J."/>
            <person name="Michod R.E."/>
            <person name="Olson B.J.S.C."/>
            <person name="Nozaki H."/>
            <person name="Durand P.M."/>
        </authorList>
    </citation>
    <scope>NUCLEOTIDE SEQUENCE [LARGE SCALE GENOMIC DNA]</scope>
    <source>
        <strain evidence="2 3">NIES-571</strain>
    </source>
</reference>
<proteinExistence type="predicted"/>
<dbReference type="EMBL" id="PGGS01004871">
    <property type="protein sequence ID" value="PNG93944.1"/>
    <property type="molecule type" value="Genomic_DNA"/>
</dbReference>
<organism evidence="2 3">
    <name type="scientific">Tetrabaena socialis</name>
    <dbReference type="NCBI Taxonomy" id="47790"/>
    <lineage>
        <taxon>Eukaryota</taxon>
        <taxon>Viridiplantae</taxon>
        <taxon>Chlorophyta</taxon>
        <taxon>core chlorophytes</taxon>
        <taxon>Chlorophyceae</taxon>
        <taxon>CS clade</taxon>
        <taxon>Chlamydomonadales</taxon>
        <taxon>Tetrabaenaceae</taxon>
        <taxon>Tetrabaena</taxon>
    </lineage>
</organism>